<evidence type="ECO:0000313" key="1">
    <source>
        <dbReference type="EMBL" id="KIO14401.1"/>
    </source>
</evidence>
<dbReference type="HOGENOM" id="CLU_035057_3_0_1"/>
<protein>
    <submittedName>
        <fullName evidence="1">Uncharacterized protein</fullName>
    </submittedName>
</protein>
<sequence length="199" mass="22367">MVPEGKVQVLSLSWSREKGLSHKQVKSITTSKVTLAEPATGPAKKLTLKILAHKQQPDLTPTCSPLPQLTPSPHDPLPTPRLFFHRATPTPGPSFKPSPAPVDEPGASLLINKPQVKSEPFFVTATSLLEEPGYIEVLAQSDTPLATEILEARAEDEEFELEQVYWLLEMLARWVTHWIETAWARWEELRRLKDDLHDL</sequence>
<dbReference type="InParanoid" id="A0A0C3PY05"/>
<reference evidence="2" key="2">
    <citation type="submission" date="2015-01" db="EMBL/GenBank/DDBJ databases">
        <title>Evolutionary Origins and Diversification of the Mycorrhizal Mutualists.</title>
        <authorList>
            <consortium name="DOE Joint Genome Institute"/>
            <consortium name="Mycorrhizal Genomics Consortium"/>
            <person name="Kohler A."/>
            <person name="Kuo A."/>
            <person name="Nagy L.G."/>
            <person name="Floudas D."/>
            <person name="Copeland A."/>
            <person name="Barry K.W."/>
            <person name="Cichocki N."/>
            <person name="Veneault-Fourrey C."/>
            <person name="LaButti K."/>
            <person name="Lindquist E.A."/>
            <person name="Lipzen A."/>
            <person name="Lundell T."/>
            <person name="Morin E."/>
            <person name="Murat C."/>
            <person name="Riley R."/>
            <person name="Ohm R."/>
            <person name="Sun H."/>
            <person name="Tunlid A."/>
            <person name="Henrissat B."/>
            <person name="Grigoriev I.V."/>
            <person name="Hibbett D.S."/>
            <person name="Martin F."/>
        </authorList>
    </citation>
    <scope>NUCLEOTIDE SEQUENCE [LARGE SCALE GENOMIC DNA]</scope>
    <source>
        <strain evidence="2">Marx 270</strain>
    </source>
</reference>
<proteinExistence type="predicted"/>
<gene>
    <name evidence="1" type="ORF">M404DRAFT_18565</name>
</gene>
<organism evidence="1 2">
    <name type="scientific">Pisolithus tinctorius Marx 270</name>
    <dbReference type="NCBI Taxonomy" id="870435"/>
    <lineage>
        <taxon>Eukaryota</taxon>
        <taxon>Fungi</taxon>
        <taxon>Dikarya</taxon>
        <taxon>Basidiomycota</taxon>
        <taxon>Agaricomycotina</taxon>
        <taxon>Agaricomycetes</taxon>
        <taxon>Agaricomycetidae</taxon>
        <taxon>Boletales</taxon>
        <taxon>Sclerodermatineae</taxon>
        <taxon>Pisolithaceae</taxon>
        <taxon>Pisolithus</taxon>
    </lineage>
</organism>
<dbReference type="EMBL" id="KN831945">
    <property type="protein sequence ID" value="KIO14401.1"/>
    <property type="molecule type" value="Genomic_DNA"/>
</dbReference>
<evidence type="ECO:0000313" key="2">
    <source>
        <dbReference type="Proteomes" id="UP000054217"/>
    </source>
</evidence>
<dbReference type="AlphaFoldDB" id="A0A0C3PY05"/>
<dbReference type="Proteomes" id="UP000054217">
    <property type="component" value="Unassembled WGS sequence"/>
</dbReference>
<accession>A0A0C3PY05</accession>
<reference evidence="1 2" key="1">
    <citation type="submission" date="2014-04" db="EMBL/GenBank/DDBJ databases">
        <authorList>
            <consortium name="DOE Joint Genome Institute"/>
            <person name="Kuo A."/>
            <person name="Kohler A."/>
            <person name="Costa M.D."/>
            <person name="Nagy L.G."/>
            <person name="Floudas D."/>
            <person name="Copeland A."/>
            <person name="Barry K.W."/>
            <person name="Cichocki N."/>
            <person name="Veneault-Fourrey C."/>
            <person name="LaButti K."/>
            <person name="Lindquist E.A."/>
            <person name="Lipzen A."/>
            <person name="Lundell T."/>
            <person name="Morin E."/>
            <person name="Murat C."/>
            <person name="Sun H."/>
            <person name="Tunlid A."/>
            <person name="Henrissat B."/>
            <person name="Grigoriev I.V."/>
            <person name="Hibbett D.S."/>
            <person name="Martin F."/>
            <person name="Nordberg H.P."/>
            <person name="Cantor M.N."/>
            <person name="Hua S.X."/>
        </authorList>
    </citation>
    <scope>NUCLEOTIDE SEQUENCE [LARGE SCALE GENOMIC DNA]</scope>
    <source>
        <strain evidence="1 2">Marx 270</strain>
    </source>
</reference>
<name>A0A0C3PY05_PISTI</name>
<keyword evidence="2" id="KW-1185">Reference proteome</keyword>